<dbReference type="RefSeq" id="WP_181897548.1">
    <property type="nucleotide sequence ID" value="NZ_QRDV01000001.1"/>
</dbReference>
<reference evidence="3 4" key="1">
    <citation type="submission" date="2018-07" db="EMBL/GenBank/DDBJ databases">
        <title>Genomic Encyclopedia of Type Strains, Phase III (KMG-III): the genomes of soil and plant-associated and newly described type strains.</title>
        <authorList>
            <person name="Whitman W."/>
        </authorList>
    </citation>
    <scope>NUCLEOTIDE SEQUENCE [LARGE SCALE GENOMIC DNA]</scope>
    <source>
        <strain evidence="3 4">CECT 7946</strain>
    </source>
</reference>
<accession>A0A3D9H9Y4</accession>
<organism evidence="3 4">
    <name type="scientific">Winogradskyella eximia</name>
    <dbReference type="NCBI Taxonomy" id="262006"/>
    <lineage>
        <taxon>Bacteria</taxon>
        <taxon>Pseudomonadati</taxon>
        <taxon>Bacteroidota</taxon>
        <taxon>Flavobacteriia</taxon>
        <taxon>Flavobacteriales</taxon>
        <taxon>Flavobacteriaceae</taxon>
        <taxon>Winogradskyella</taxon>
    </lineage>
</organism>
<keyword evidence="2" id="KW-0732">Signal</keyword>
<dbReference type="PROSITE" id="PS51257">
    <property type="entry name" value="PROKAR_LIPOPROTEIN"/>
    <property type="match status" value="1"/>
</dbReference>
<feature type="region of interest" description="Disordered" evidence="1">
    <location>
        <begin position="331"/>
        <end position="371"/>
    </location>
</feature>
<feature type="chain" id="PRO_5017702344" evidence="2">
    <location>
        <begin position="24"/>
        <end position="371"/>
    </location>
</feature>
<comment type="caution">
    <text evidence="3">The sequence shown here is derived from an EMBL/GenBank/DDBJ whole genome shotgun (WGS) entry which is preliminary data.</text>
</comment>
<evidence type="ECO:0000313" key="4">
    <source>
        <dbReference type="Proteomes" id="UP000256980"/>
    </source>
</evidence>
<gene>
    <name evidence="3" type="ORF">DFQ10_10165</name>
</gene>
<protein>
    <submittedName>
        <fullName evidence="3">Uncharacterized protein</fullName>
    </submittedName>
</protein>
<dbReference type="AlphaFoldDB" id="A0A3D9H9Y4"/>
<evidence type="ECO:0000313" key="3">
    <source>
        <dbReference type="EMBL" id="RED46297.1"/>
    </source>
</evidence>
<sequence>MKTMKPFLFALVGLFLTMTSCRTEDDVSIDPPAESTLQANSALTNQIQRVAMNDGSVDNIVYNANCFTIQLPITATINGVELTITNIDDYDDLEDILDEFDDDDDDTIVIDFPITIIFADYSEVQINSLDQLEDYADDCNDENEFDDDIECLDFVYPITASVFNTNNEVIETITFTNDYDLYEFIDDIDEDDLIGFEFPISIVIANGNEIIINNFNELDDAIDEYDDDCDEDDDYDYDDDDCTNCTPSQLESILIGCSDWHIDELERNDNDLEDNYTGYLFNFFADNTVTVSWTGNTANGTWTTSETENNIIVTFDIPGFDDINDTWILHEIDNDDDNDDDDDDDDDDNETEVSFEIGEDDELEFKNNNCN</sequence>
<feature type="compositionally biased region" description="Acidic residues" evidence="1">
    <location>
        <begin position="333"/>
        <end position="363"/>
    </location>
</feature>
<dbReference type="Proteomes" id="UP000256980">
    <property type="component" value="Unassembled WGS sequence"/>
</dbReference>
<name>A0A3D9H9Y4_9FLAO</name>
<dbReference type="EMBL" id="QRDV01000001">
    <property type="protein sequence ID" value="RED46297.1"/>
    <property type="molecule type" value="Genomic_DNA"/>
</dbReference>
<keyword evidence="4" id="KW-1185">Reference proteome</keyword>
<feature type="signal peptide" evidence="2">
    <location>
        <begin position="1"/>
        <end position="23"/>
    </location>
</feature>
<evidence type="ECO:0000256" key="2">
    <source>
        <dbReference type="SAM" id="SignalP"/>
    </source>
</evidence>
<proteinExistence type="predicted"/>
<evidence type="ECO:0000256" key="1">
    <source>
        <dbReference type="SAM" id="MobiDB-lite"/>
    </source>
</evidence>